<evidence type="ECO:0000313" key="3">
    <source>
        <dbReference type="Proteomes" id="UP000270342"/>
    </source>
</evidence>
<comment type="caution">
    <text evidence="2">The sequence shown here is derived from an EMBL/GenBank/DDBJ whole genome shotgun (WGS) entry which is preliminary data.</text>
</comment>
<keyword evidence="3" id="KW-1185">Reference proteome</keyword>
<protein>
    <submittedName>
        <fullName evidence="2">Uncharacterized protein</fullName>
    </submittedName>
</protein>
<gene>
    <name evidence="2" type="ORF">D7S86_08200</name>
</gene>
<organism evidence="2 3">
    <name type="scientific">Pararobbsia silviterrae</name>
    <dbReference type="NCBI Taxonomy" id="1792498"/>
    <lineage>
        <taxon>Bacteria</taxon>
        <taxon>Pseudomonadati</taxon>
        <taxon>Pseudomonadota</taxon>
        <taxon>Betaproteobacteria</taxon>
        <taxon>Burkholderiales</taxon>
        <taxon>Burkholderiaceae</taxon>
        <taxon>Pararobbsia</taxon>
    </lineage>
</organism>
<dbReference type="Proteomes" id="UP000270342">
    <property type="component" value="Unassembled WGS sequence"/>
</dbReference>
<dbReference type="EMBL" id="RBZU01000003">
    <property type="protein sequence ID" value="RKP56371.1"/>
    <property type="molecule type" value="Genomic_DNA"/>
</dbReference>
<accession>A0A494Y6Y6</accession>
<sequence length="61" mass="6801">MSIALQAQVDRLEQRVAELESRLEGFSRFEMLSLMAAIELRLEKIEGAKTPQTAKKVPANG</sequence>
<keyword evidence="1" id="KW-0175">Coiled coil</keyword>
<dbReference type="RefSeq" id="WP_121085319.1">
    <property type="nucleotide sequence ID" value="NZ_RBZU01000003.1"/>
</dbReference>
<feature type="coiled-coil region" evidence="1">
    <location>
        <begin position="2"/>
        <end position="29"/>
    </location>
</feature>
<reference evidence="2 3" key="1">
    <citation type="submission" date="2018-10" db="EMBL/GenBank/DDBJ databases">
        <title>Robbsia sp. DHC34, isolated from soil.</title>
        <authorList>
            <person name="Gao Z.-H."/>
            <person name="Qiu L.-H."/>
        </authorList>
    </citation>
    <scope>NUCLEOTIDE SEQUENCE [LARGE SCALE GENOMIC DNA]</scope>
    <source>
        <strain evidence="2 3">DHC34</strain>
    </source>
</reference>
<proteinExistence type="predicted"/>
<name>A0A494Y6Y6_9BURK</name>
<dbReference type="AlphaFoldDB" id="A0A494Y6Y6"/>
<evidence type="ECO:0000313" key="2">
    <source>
        <dbReference type="EMBL" id="RKP56371.1"/>
    </source>
</evidence>
<evidence type="ECO:0000256" key="1">
    <source>
        <dbReference type="SAM" id="Coils"/>
    </source>
</evidence>